<feature type="compositionally biased region" description="Basic residues" evidence="1">
    <location>
        <begin position="99"/>
        <end position="108"/>
    </location>
</feature>
<evidence type="ECO:0000313" key="4">
    <source>
        <dbReference type="RefSeq" id="XP_065644227.1"/>
    </source>
</evidence>
<keyword evidence="3" id="KW-1185">Reference proteome</keyword>
<feature type="region of interest" description="Disordered" evidence="1">
    <location>
        <begin position="408"/>
        <end position="429"/>
    </location>
</feature>
<feature type="region of interest" description="Disordered" evidence="1">
    <location>
        <begin position="80"/>
        <end position="159"/>
    </location>
</feature>
<gene>
    <name evidence="4" type="primary">LOC136075337</name>
</gene>
<dbReference type="RefSeq" id="XP_065644227.1">
    <property type="nucleotide sequence ID" value="XM_065788155.1"/>
</dbReference>
<accession>A0ABM4B5W2</accession>
<dbReference type="Proteomes" id="UP001652625">
    <property type="component" value="Chromosome 01"/>
</dbReference>
<name>A0ABM4B5W2_HYDVU</name>
<protein>
    <submittedName>
        <fullName evidence="4">Uncharacterized protein LOC136075337</fullName>
    </submittedName>
</protein>
<evidence type="ECO:0000313" key="3">
    <source>
        <dbReference type="Proteomes" id="UP001652625"/>
    </source>
</evidence>
<feature type="domain" description="DUF4806" evidence="2">
    <location>
        <begin position="297"/>
        <end position="374"/>
    </location>
</feature>
<dbReference type="PANTHER" id="PTHR34153">
    <property type="entry name" value="SI:CH211-262H13.3-RELATED-RELATED"/>
    <property type="match status" value="1"/>
</dbReference>
<organism evidence="3 4">
    <name type="scientific">Hydra vulgaris</name>
    <name type="common">Hydra</name>
    <name type="synonym">Hydra attenuata</name>
    <dbReference type="NCBI Taxonomy" id="6087"/>
    <lineage>
        <taxon>Eukaryota</taxon>
        <taxon>Metazoa</taxon>
        <taxon>Cnidaria</taxon>
        <taxon>Hydrozoa</taxon>
        <taxon>Hydroidolina</taxon>
        <taxon>Anthoathecata</taxon>
        <taxon>Aplanulata</taxon>
        <taxon>Hydridae</taxon>
        <taxon>Hydra</taxon>
    </lineage>
</organism>
<dbReference type="Pfam" id="PF16064">
    <property type="entry name" value="DUF4806"/>
    <property type="match status" value="1"/>
</dbReference>
<dbReference type="PANTHER" id="PTHR34153:SF2">
    <property type="entry name" value="SI:CH211-262H13.3-RELATED"/>
    <property type="match status" value="1"/>
</dbReference>
<reference evidence="3" key="1">
    <citation type="submission" date="2025-05" db="UniProtKB">
        <authorList>
            <consortium name="RefSeq"/>
        </authorList>
    </citation>
    <scope>NUCLEOTIDE SEQUENCE [LARGE SCALE GENOMIC DNA]</scope>
</reference>
<dbReference type="GeneID" id="136075337"/>
<dbReference type="InterPro" id="IPR032071">
    <property type="entry name" value="DUF4806"/>
</dbReference>
<reference evidence="4" key="2">
    <citation type="submission" date="2025-08" db="UniProtKB">
        <authorList>
            <consortium name="RefSeq"/>
        </authorList>
    </citation>
    <scope>IDENTIFICATION</scope>
</reference>
<sequence>MSFKFAIVEFISNQSVATIPVSWFVSEEEEECFFPSKVSRNTIKKLVSDQCESLVTWPKFFVRVLGRSATYERAEEKVTKALSQSDIGTTDQDAPVRKQTSKRSKHGRFITSKRISSDSDTDNEEYPRKKSNFLQPPSPPPRINSNVQYNPSSSTSVQSLQITPCRPPCTTNSPVGFSVGHVSPAICSTPTTSSTSQHTPLTANDTTLVSVAEVVPDIGQNIQADLCTLLTDVPSSSSLSAMNFHSGGSNLRPYLEAILKTVQEIKVTQTIHGNILNALVQQKNVVSQASQLPRGIIPIKELHDFQLLNDKLKTDYNISKALVSNLSSLGGRKVFETVARMMKAVMPDNIALQFNYSGTNNKKGIKGTEFFNILCSAVQQNVLTSSATVKNIEIAIGKWLIGARDRGGKRAERAKRTNETRLCQEGETT</sequence>
<feature type="compositionally biased region" description="Polar residues" evidence="1">
    <location>
        <begin position="143"/>
        <end position="159"/>
    </location>
</feature>
<evidence type="ECO:0000259" key="2">
    <source>
        <dbReference type="Pfam" id="PF16064"/>
    </source>
</evidence>
<proteinExistence type="predicted"/>
<evidence type="ECO:0000256" key="1">
    <source>
        <dbReference type="SAM" id="MobiDB-lite"/>
    </source>
</evidence>
<feature type="compositionally biased region" description="Polar residues" evidence="1">
    <location>
        <begin position="81"/>
        <end position="92"/>
    </location>
</feature>